<name>A0AAE1IV95_9FABA</name>
<accession>A0AAE1IV95</accession>
<proteinExistence type="predicted"/>
<dbReference type="PANTHER" id="PTHR33417">
    <property type="entry name" value="G-BOX BINDING PROTEIN"/>
    <property type="match status" value="1"/>
</dbReference>
<organism evidence="2 3">
    <name type="scientific">Acacia crassicarpa</name>
    <name type="common">northern wattle</name>
    <dbReference type="NCBI Taxonomy" id="499986"/>
    <lineage>
        <taxon>Eukaryota</taxon>
        <taxon>Viridiplantae</taxon>
        <taxon>Streptophyta</taxon>
        <taxon>Embryophyta</taxon>
        <taxon>Tracheophyta</taxon>
        <taxon>Spermatophyta</taxon>
        <taxon>Magnoliopsida</taxon>
        <taxon>eudicotyledons</taxon>
        <taxon>Gunneridae</taxon>
        <taxon>Pentapetalae</taxon>
        <taxon>rosids</taxon>
        <taxon>fabids</taxon>
        <taxon>Fabales</taxon>
        <taxon>Fabaceae</taxon>
        <taxon>Caesalpinioideae</taxon>
        <taxon>mimosoid clade</taxon>
        <taxon>Acacieae</taxon>
        <taxon>Acacia</taxon>
    </lineage>
</organism>
<keyword evidence="3" id="KW-1185">Reference proteome</keyword>
<keyword evidence="1" id="KW-0812">Transmembrane</keyword>
<evidence type="ECO:0000313" key="3">
    <source>
        <dbReference type="Proteomes" id="UP001293593"/>
    </source>
</evidence>
<evidence type="ECO:0000256" key="1">
    <source>
        <dbReference type="SAM" id="Phobius"/>
    </source>
</evidence>
<dbReference type="AlphaFoldDB" id="A0AAE1IV95"/>
<reference evidence="2" key="1">
    <citation type="submission" date="2023-10" db="EMBL/GenBank/DDBJ databases">
        <title>Chromosome-level genome of the transformable northern wattle, Acacia crassicarpa.</title>
        <authorList>
            <person name="Massaro I."/>
            <person name="Sinha N.R."/>
            <person name="Poethig S."/>
            <person name="Leichty A.R."/>
        </authorList>
    </citation>
    <scope>NUCLEOTIDE SEQUENCE</scope>
    <source>
        <strain evidence="2">Acra3RX</strain>
        <tissue evidence="2">Leaf</tissue>
    </source>
</reference>
<protein>
    <submittedName>
        <fullName evidence="2">Uncharacterized protein</fullName>
    </submittedName>
</protein>
<evidence type="ECO:0000313" key="2">
    <source>
        <dbReference type="EMBL" id="KAK4258180.1"/>
    </source>
</evidence>
<dbReference type="Proteomes" id="UP001293593">
    <property type="component" value="Unassembled WGS sequence"/>
</dbReference>
<dbReference type="Pfam" id="PF06522">
    <property type="entry name" value="B12D"/>
    <property type="match status" value="1"/>
</dbReference>
<gene>
    <name evidence="2" type="ORF">QN277_007653</name>
</gene>
<comment type="caution">
    <text evidence="2">The sequence shown here is derived from an EMBL/GenBank/DDBJ whole genome shotgun (WGS) entry which is preliminary data.</text>
</comment>
<dbReference type="EMBL" id="JAWXYG010000012">
    <property type="protein sequence ID" value="KAK4258180.1"/>
    <property type="molecule type" value="Genomic_DNA"/>
</dbReference>
<sequence length="89" mass="9916">MDGGNKWIRHEVCPLFAAVGVAVGICGMQLVRNMTTNPEVRVTEEKRAAGVLENFAEGEKCSQQFLRGFVRNKSLEIMPSINKFFSDPN</sequence>
<keyword evidence="1" id="KW-0472">Membrane</keyword>
<feature type="transmembrane region" description="Helical" evidence="1">
    <location>
        <begin position="12"/>
        <end position="31"/>
    </location>
</feature>
<dbReference type="InterPro" id="IPR010530">
    <property type="entry name" value="B12D"/>
</dbReference>
<keyword evidence="1" id="KW-1133">Transmembrane helix</keyword>